<dbReference type="EMBL" id="JAZHXJ010002117">
    <property type="protein sequence ID" value="KAL1841104.1"/>
    <property type="molecule type" value="Genomic_DNA"/>
</dbReference>
<name>A0ABR3VGW2_9PEZI</name>
<keyword evidence="3" id="KW-1185">Reference proteome</keyword>
<feature type="region of interest" description="Disordered" evidence="1">
    <location>
        <begin position="1"/>
        <end position="43"/>
    </location>
</feature>
<evidence type="ECO:0000313" key="3">
    <source>
        <dbReference type="Proteomes" id="UP001586593"/>
    </source>
</evidence>
<proteinExistence type="predicted"/>
<feature type="compositionally biased region" description="Basic residues" evidence="1">
    <location>
        <begin position="34"/>
        <end position="43"/>
    </location>
</feature>
<feature type="region of interest" description="Disordered" evidence="1">
    <location>
        <begin position="104"/>
        <end position="123"/>
    </location>
</feature>
<comment type="caution">
    <text evidence="2">The sequence shown here is derived from an EMBL/GenBank/DDBJ whole genome shotgun (WGS) entry which is preliminary data.</text>
</comment>
<evidence type="ECO:0000256" key="1">
    <source>
        <dbReference type="SAM" id="MobiDB-lite"/>
    </source>
</evidence>
<sequence length="247" mass="27981">MAEKGSERQTEGSDANKRTRNIQRAGNTQEQRKWKLRTKSTKCGKQKDFPALQTDWRTACRSVVWLPSCMPSTTRPISPKCRMPSLPLLPTPCPSGQRRKENTLQAVREGERPRIGQSAREEWEGGQESYIRLQPTAIDPLRPRPQPQSIVRFGVAAVSQRWCPASRPPLVVVKEEEEEEEVRTVMVGSGRLHIHHTRSLSTGKPTSGVGWLPTYLPTLVAYLSAYLHNLPTLQSLIVLFWPDLRAR</sequence>
<accession>A0ABR3VGW2</accession>
<organism evidence="2 3">
    <name type="scientific">Phialemonium thermophilum</name>
    <dbReference type="NCBI Taxonomy" id="223376"/>
    <lineage>
        <taxon>Eukaryota</taxon>
        <taxon>Fungi</taxon>
        <taxon>Dikarya</taxon>
        <taxon>Ascomycota</taxon>
        <taxon>Pezizomycotina</taxon>
        <taxon>Sordariomycetes</taxon>
        <taxon>Sordariomycetidae</taxon>
        <taxon>Cephalothecales</taxon>
        <taxon>Cephalothecaceae</taxon>
        <taxon>Phialemonium</taxon>
    </lineage>
</organism>
<feature type="compositionally biased region" description="Basic and acidic residues" evidence="1">
    <location>
        <begin position="1"/>
        <end position="17"/>
    </location>
</feature>
<evidence type="ECO:0000313" key="2">
    <source>
        <dbReference type="EMBL" id="KAL1841104.1"/>
    </source>
</evidence>
<protein>
    <submittedName>
        <fullName evidence="2">Uncharacterized protein</fullName>
    </submittedName>
</protein>
<reference evidence="2 3" key="1">
    <citation type="journal article" date="2024" name="Commun. Biol.">
        <title>Comparative genomic analysis of thermophilic fungi reveals convergent evolutionary adaptations and gene losses.</title>
        <authorList>
            <person name="Steindorff A.S."/>
            <person name="Aguilar-Pontes M.V."/>
            <person name="Robinson A.J."/>
            <person name="Andreopoulos B."/>
            <person name="LaButti K."/>
            <person name="Kuo A."/>
            <person name="Mondo S."/>
            <person name="Riley R."/>
            <person name="Otillar R."/>
            <person name="Haridas S."/>
            <person name="Lipzen A."/>
            <person name="Grimwood J."/>
            <person name="Schmutz J."/>
            <person name="Clum A."/>
            <person name="Reid I.D."/>
            <person name="Moisan M.C."/>
            <person name="Butler G."/>
            <person name="Nguyen T.T.M."/>
            <person name="Dewar K."/>
            <person name="Conant G."/>
            <person name="Drula E."/>
            <person name="Henrissat B."/>
            <person name="Hansel C."/>
            <person name="Singer S."/>
            <person name="Hutchinson M.I."/>
            <person name="de Vries R.P."/>
            <person name="Natvig D.O."/>
            <person name="Powell A.J."/>
            <person name="Tsang A."/>
            <person name="Grigoriev I.V."/>
        </authorList>
    </citation>
    <scope>NUCLEOTIDE SEQUENCE [LARGE SCALE GENOMIC DNA]</scope>
    <source>
        <strain evidence="2 3">ATCC 24622</strain>
    </source>
</reference>
<dbReference type="Proteomes" id="UP001586593">
    <property type="component" value="Unassembled WGS sequence"/>
</dbReference>
<gene>
    <name evidence="2" type="ORF">VTK73DRAFT_3589</name>
</gene>